<proteinExistence type="predicted"/>
<organism evidence="1 2">
    <name type="scientific">Gigaspora margarita</name>
    <dbReference type="NCBI Taxonomy" id="4874"/>
    <lineage>
        <taxon>Eukaryota</taxon>
        <taxon>Fungi</taxon>
        <taxon>Fungi incertae sedis</taxon>
        <taxon>Mucoromycota</taxon>
        <taxon>Glomeromycotina</taxon>
        <taxon>Glomeromycetes</taxon>
        <taxon>Diversisporales</taxon>
        <taxon>Gigasporaceae</taxon>
        <taxon>Gigaspora</taxon>
    </lineage>
</organism>
<name>A0ABN7UT50_GIGMA</name>
<comment type="caution">
    <text evidence="1">The sequence shown here is derived from an EMBL/GenBank/DDBJ whole genome shotgun (WGS) entry which is preliminary data.</text>
</comment>
<dbReference type="EMBL" id="CAJVQB010005102">
    <property type="protein sequence ID" value="CAG8653243.1"/>
    <property type="molecule type" value="Genomic_DNA"/>
</dbReference>
<gene>
    <name evidence="1" type="ORF">GMARGA_LOCUS9470</name>
</gene>
<keyword evidence="2" id="KW-1185">Reference proteome</keyword>
<reference evidence="1 2" key="1">
    <citation type="submission" date="2021-06" db="EMBL/GenBank/DDBJ databases">
        <authorList>
            <person name="Kallberg Y."/>
            <person name="Tangrot J."/>
            <person name="Rosling A."/>
        </authorList>
    </citation>
    <scope>NUCLEOTIDE SEQUENCE [LARGE SCALE GENOMIC DNA]</scope>
    <source>
        <strain evidence="1 2">120-4 pot B 10/14</strain>
    </source>
</reference>
<evidence type="ECO:0000313" key="2">
    <source>
        <dbReference type="Proteomes" id="UP000789901"/>
    </source>
</evidence>
<feature type="non-terminal residue" evidence="1">
    <location>
        <position position="1"/>
    </location>
</feature>
<evidence type="ECO:0000313" key="1">
    <source>
        <dbReference type="EMBL" id="CAG8653243.1"/>
    </source>
</evidence>
<protein>
    <submittedName>
        <fullName evidence="1">36476_t:CDS:1</fullName>
    </submittedName>
</protein>
<dbReference type="Proteomes" id="UP000789901">
    <property type="component" value="Unassembled WGS sequence"/>
</dbReference>
<accession>A0ABN7UT50</accession>
<sequence length="39" mass="4397">LSFSITSSDIVCWESSLVLAINYVVTGFMQDKPRLLLYS</sequence>